<protein>
    <submittedName>
        <fullName evidence="1">Uncharacterized protein</fullName>
    </submittedName>
</protein>
<dbReference type="Proteomes" id="UP001162501">
    <property type="component" value="Chromosome 25"/>
</dbReference>
<reference evidence="1" key="1">
    <citation type="submission" date="2023-05" db="EMBL/GenBank/DDBJ databases">
        <authorList>
            <consortium name="ELIXIR-Norway"/>
        </authorList>
    </citation>
    <scope>NUCLEOTIDE SEQUENCE</scope>
</reference>
<organism evidence="1 2">
    <name type="scientific">Rangifer tarandus platyrhynchus</name>
    <name type="common">Svalbard reindeer</name>
    <dbReference type="NCBI Taxonomy" id="3082113"/>
    <lineage>
        <taxon>Eukaryota</taxon>
        <taxon>Metazoa</taxon>
        <taxon>Chordata</taxon>
        <taxon>Craniata</taxon>
        <taxon>Vertebrata</taxon>
        <taxon>Euteleostomi</taxon>
        <taxon>Mammalia</taxon>
        <taxon>Eutheria</taxon>
        <taxon>Laurasiatheria</taxon>
        <taxon>Artiodactyla</taxon>
        <taxon>Ruminantia</taxon>
        <taxon>Pecora</taxon>
        <taxon>Cervidae</taxon>
        <taxon>Odocoileinae</taxon>
        <taxon>Rangifer</taxon>
    </lineage>
</organism>
<accession>A0ACB0ESA0</accession>
<evidence type="ECO:0000313" key="2">
    <source>
        <dbReference type="Proteomes" id="UP001162501"/>
    </source>
</evidence>
<name>A0ACB0ESA0_RANTA</name>
<gene>
    <name evidence="1" type="ORF">MRATA1EN3_LOCUS14880</name>
</gene>
<sequence length="82" mass="9438">MKRRLLCQRKRELADALDARIAMLSPFEAEASLFPGQYKTCPMALGTVRHALPVQSVHPDGDRQLFLDESQRERTTTRRLLE</sequence>
<proteinExistence type="predicted"/>
<dbReference type="EMBL" id="OX596109">
    <property type="protein sequence ID" value="CAI9703667.1"/>
    <property type="molecule type" value="Genomic_DNA"/>
</dbReference>
<evidence type="ECO:0000313" key="1">
    <source>
        <dbReference type="EMBL" id="CAI9703667.1"/>
    </source>
</evidence>